<dbReference type="InterPro" id="IPR014710">
    <property type="entry name" value="RmlC-like_jellyroll"/>
</dbReference>
<accession>A0ABT0BSI7</accession>
<dbReference type="SUPFAM" id="SSF51206">
    <property type="entry name" value="cAMP-binding domain-like"/>
    <property type="match status" value="1"/>
</dbReference>
<protein>
    <submittedName>
        <fullName evidence="2">Crp/Fnr family transcriptional regulator</fullName>
    </submittedName>
</protein>
<evidence type="ECO:0000259" key="1">
    <source>
        <dbReference type="PROSITE" id="PS50042"/>
    </source>
</evidence>
<dbReference type="RefSeq" id="WP_243922294.1">
    <property type="nucleotide sequence ID" value="NZ_JALHLG010000023.1"/>
</dbReference>
<dbReference type="InterPro" id="IPR000595">
    <property type="entry name" value="cNMP-bd_dom"/>
</dbReference>
<dbReference type="Pfam" id="PF00027">
    <property type="entry name" value="cNMP_binding"/>
    <property type="match status" value="1"/>
</dbReference>
<sequence length="217" mass="23231">MTAAEELAVLAAIFACSEEIASTVRPLARWSRHGRGSALANQGYCADRCCVLVSGTAEVKVLGSEGQYVRIVLLEPGDVFGAYSTEATHSADVLCCDAVELATFDATLLRNIARGAPEIGSGLADRFARQYGAILRQFSSRITLSANGRVYERLLDRANGARRIAPAPVIAALAVEAQTTRETASRAISILERRGIIERTAGEWIIAAPRLIEDLVV</sequence>
<dbReference type="InterPro" id="IPR036390">
    <property type="entry name" value="WH_DNA-bd_sf"/>
</dbReference>
<keyword evidence="3" id="KW-1185">Reference proteome</keyword>
<name>A0ABT0BSI7_9SPHN</name>
<dbReference type="SMART" id="SM00100">
    <property type="entry name" value="cNMP"/>
    <property type="match status" value="1"/>
</dbReference>
<dbReference type="EMBL" id="JALHLG010000023">
    <property type="protein sequence ID" value="MCJ2188035.1"/>
    <property type="molecule type" value="Genomic_DNA"/>
</dbReference>
<dbReference type="Proteomes" id="UP001202281">
    <property type="component" value="Unassembled WGS sequence"/>
</dbReference>
<reference evidence="2 3" key="1">
    <citation type="submission" date="2022-04" db="EMBL/GenBank/DDBJ databases">
        <title>Identification of a novel bacterium isolated from mangrove sediments.</title>
        <authorList>
            <person name="Pan X."/>
        </authorList>
    </citation>
    <scope>NUCLEOTIDE SEQUENCE [LARGE SCALE GENOMIC DNA]</scope>
    <source>
        <strain evidence="2 3">B2638</strain>
    </source>
</reference>
<evidence type="ECO:0000313" key="3">
    <source>
        <dbReference type="Proteomes" id="UP001202281"/>
    </source>
</evidence>
<dbReference type="CDD" id="cd00038">
    <property type="entry name" value="CAP_ED"/>
    <property type="match status" value="1"/>
</dbReference>
<gene>
    <name evidence="2" type="ORF">MTR66_14565</name>
</gene>
<dbReference type="InterPro" id="IPR036388">
    <property type="entry name" value="WH-like_DNA-bd_sf"/>
</dbReference>
<dbReference type="InterPro" id="IPR018490">
    <property type="entry name" value="cNMP-bd_dom_sf"/>
</dbReference>
<dbReference type="Gene3D" id="2.60.120.10">
    <property type="entry name" value="Jelly Rolls"/>
    <property type="match status" value="1"/>
</dbReference>
<comment type="caution">
    <text evidence="2">The sequence shown here is derived from an EMBL/GenBank/DDBJ whole genome shotgun (WGS) entry which is preliminary data.</text>
</comment>
<proteinExistence type="predicted"/>
<dbReference type="Gene3D" id="1.10.10.10">
    <property type="entry name" value="Winged helix-like DNA-binding domain superfamily/Winged helix DNA-binding domain"/>
    <property type="match status" value="1"/>
</dbReference>
<dbReference type="SUPFAM" id="SSF46785">
    <property type="entry name" value="Winged helix' DNA-binding domain"/>
    <property type="match status" value="1"/>
</dbReference>
<feature type="domain" description="Cyclic nucleotide-binding" evidence="1">
    <location>
        <begin position="36"/>
        <end position="130"/>
    </location>
</feature>
<dbReference type="PROSITE" id="PS50042">
    <property type="entry name" value="CNMP_BINDING_3"/>
    <property type="match status" value="1"/>
</dbReference>
<organism evidence="2 3">
    <name type="scientific">Novosphingobium beihaiensis</name>
    <dbReference type="NCBI Taxonomy" id="2930389"/>
    <lineage>
        <taxon>Bacteria</taxon>
        <taxon>Pseudomonadati</taxon>
        <taxon>Pseudomonadota</taxon>
        <taxon>Alphaproteobacteria</taxon>
        <taxon>Sphingomonadales</taxon>
        <taxon>Sphingomonadaceae</taxon>
        <taxon>Novosphingobium</taxon>
    </lineage>
</organism>
<evidence type="ECO:0000313" key="2">
    <source>
        <dbReference type="EMBL" id="MCJ2188035.1"/>
    </source>
</evidence>